<dbReference type="Proteomes" id="UP001230156">
    <property type="component" value="Unassembled WGS sequence"/>
</dbReference>
<evidence type="ECO:0000313" key="5">
    <source>
        <dbReference type="EMBL" id="MDQ7251363.1"/>
    </source>
</evidence>
<dbReference type="InterPro" id="IPR006311">
    <property type="entry name" value="TAT_signal"/>
</dbReference>
<dbReference type="InterPro" id="IPR006059">
    <property type="entry name" value="SBP"/>
</dbReference>
<dbReference type="PROSITE" id="PS51318">
    <property type="entry name" value="TAT"/>
    <property type="match status" value="1"/>
</dbReference>
<dbReference type="Pfam" id="PF01547">
    <property type="entry name" value="SBP_bac_1"/>
    <property type="match status" value="1"/>
</dbReference>
<dbReference type="PANTHER" id="PTHR43649">
    <property type="entry name" value="ARABINOSE-BINDING PROTEIN-RELATED"/>
    <property type="match status" value="1"/>
</dbReference>
<protein>
    <submittedName>
        <fullName evidence="5">Extracellular solute-binding protein</fullName>
    </submittedName>
</protein>
<comment type="similarity">
    <text evidence="2">Belongs to the bacterial solute-binding protein 1 family.</text>
</comment>
<evidence type="ECO:0000256" key="1">
    <source>
        <dbReference type="ARBA" id="ARBA00004418"/>
    </source>
</evidence>
<sequence length="480" mass="53213">MFERGRDLTQRFVKGEISRREMLKGASRLGLGIATTGFLLNEAMSQAIAADFDWQKFKGTKLKLLLNKHPYADAMIADLDNFKSMTGMDVSYDIFPEDVYFDKVTAALSSGSSEYDAFMTGAYMTWTYGPAGWIEDLNAYIKDPAKTNPNYNWEDVLPGLRASTAWNGVPGGALGSDDAKQWCIPWGFELNNVSYNRKIFEKVGVEPPKNLEDMLAVAGKITKDAGGPYGIGVRGSRSWATIHPGFLSGYSNYGQRDFDVADGKLKAAMNTAESKAYHKLWVQMIQESGPKNWSTYTWYQVGTDLGAGASGMIFDADILGYFMNGGDNKEAGNIAYAPFAANPAAKAPTPNVWIWSLALSSFSKQKDAAWTFMQWASSTEHDLFGARKMDFVNPVRASVWKDEEFRARIDKSYPGYLNQYEKSSEGSKIYFTAQPLFFDLTTQWAETLQKMVAKQLPVDEGLDQLAANIDKQLKDAGIGG</sequence>
<comment type="subcellular location">
    <subcellularLocation>
        <location evidence="1">Periplasm</location>
    </subcellularLocation>
</comment>
<gene>
    <name evidence="5" type="ORF">Q8A70_27000</name>
</gene>
<dbReference type="PANTHER" id="PTHR43649:SF34">
    <property type="entry name" value="ABC TRANSPORTER PERIPLASMIC-BINDING PROTEIN YCJN-RELATED"/>
    <property type="match status" value="1"/>
</dbReference>
<dbReference type="Gene3D" id="3.40.190.10">
    <property type="entry name" value="Periplasmic binding protein-like II"/>
    <property type="match status" value="2"/>
</dbReference>
<dbReference type="InterPro" id="IPR050490">
    <property type="entry name" value="Bact_solute-bd_prot1"/>
</dbReference>
<accession>A0ABU0YWR1</accession>
<dbReference type="SUPFAM" id="SSF53850">
    <property type="entry name" value="Periplasmic binding protein-like II"/>
    <property type="match status" value="1"/>
</dbReference>
<name>A0ABU0YWR1_9PROT</name>
<keyword evidence="3" id="KW-0813">Transport</keyword>
<keyword evidence="6" id="KW-1185">Reference proteome</keyword>
<keyword evidence="4" id="KW-0732">Signal</keyword>
<reference evidence="6" key="1">
    <citation type="submission" date="2023-08" db="EMBL/GenBank/DDBJ databases">
        <title>Rhodospirillaceae gen. nov., a novel taxon isolated from the Yangtze River Yuezi River estuary sludge.</title>
        <authorList>
            <person name="Ruan L."/>
        </authorList>
    </citation>
    <scope>NUCLEOTIDE SEQUENCE [LARGE SCALE GENOMIC DNA]</scope>
    <source>
        <strain evidence="6">R-7</strain>
    </source>
</reference>
<evidence type="ECO:0000256" key="3">
    <source>
        <dbReference type="ARBA" id="ARBA00022448"/>
    </source>
</evidence>
<evidence type="ECO:0000256" key="2">
    <source>
        <dbReference type="ARBA" id="ARBA00008520"/>
    </source>
</evidence>
<evidence type="ECO:0000256" key="4">
    <source>
        <dbReference type="ARBA" id="ARBA00022729"/>
    </source>
</evidence>
<organism evidence="5 6">
    <name type="scientific">Dongia sedimenti</name>
    <dbReference type="NCBI Taxonomy" id="3064282"/>
    <lineage>
        <taxon>Bacteria</taxon>
        <taxon>Pseudomonadati</taxon>
        <taxon>Pseudomonadota</taxon>
        <taxon>Alphaproteobacteria</taxon>
        <taxon>Rhodospirillales</taxon>
        <taxon>Dongiaceae</taxon>
        <taxon>Dongia</taxon>
    </lineage>
</organism>
<dbReference type="EMBL" id="JAUYVI010000011">
    <property type="protein sequence ID" value="MDQ7251363.1"/>
    <property type="molecule type" value="Genomic_DNA"/>
</dbReference>
<evidence type="ECO:0000313" key="6">
    <source>
        <dbReference type="Proteomes" id="UP001230156"/>
    </source>
</evidence>
<comment type="caution">
    <text evidence="5">The sequence shown here is derived from an EMBL/GenBank/DDBJ whole genome shotgun (WGS) entry which is preliminary data.</text>
</comment>
<proteinExistence type="inferred from homology"/>
<dbReference type="RefSeq" id="WP_379961667.1">
    <property type="nucleotide sequence ID" value="NZ_JAUYVI010000011.1"/>
</dbReference>